<evidence type="ECO:0000313" key="1">
    <source>
        <dbReference type="EMBL" id="KOO48737.1"/>
    </source>
</evidence>
<proteinExistence type="predicted"/>
<dbReference type="Proteomes" id="UP000036867">
    <property type="component" value="Unassembled WGS sequence"/>
</dbReference>
<accession>A0A0M0LCW8</accession>
<sequence>MNYKEIAQALQAPFPNGTVQFSSSNQRQAHIPVQVYISRLEKVAGEHWSWSIIGEPIIVEADSAVIVRGELSILGAKRSGMGFSHYVRGKDIKNVSAFKNAVNAAESDAIRSACDKFLIGWSDLAPYRDCESDESIEINRSEAVRETDVERVCQRCAKKLTDVDQLFLEVNRIKLPYCTEHVPKHLIKKI</sequence>
<dbReference type="AlphaFoldDB" id="A0A0M0LCW8"/>
<comment type="caution">
    <text evidence="1">The sequence shown here is derived from an EMBL/GenBank/DDBJ whole genome shotgun (WGS) entry which is preliminary data.</text>
</comment>
<organism evidence="1 2">
    <name type="scientific">Viridibacillus arvi</name>
    <dbReference type="NCBI Taxonomy" id="263475"/>
    <lineage>
        <taxon>Bacteria</taxon>
        <taxon>Bacillati</taxon>
        <taxon>Bacillota</taxon>
        <taxon>Bacilli</taxon>
        <taxon>Bacillales</taxon>
        <taxon>Caryophanaceae</taxon>
        <taxon>Viridibacillus</taxon>
    </lineage>
</organism>
<dbReference type="RefSeq" id="WP_053416922.1">
    <property type="nucleotide sequence ID" value="NZ_LILB01000005.1"/>
</dbReference>
<dbReference type="GeneID" id="301136411"/>
<reference evidence="2" key="1">
    <citation type="submission" date="2015-08" db="EMBL/GenBank/DDBJ databases">
        <title>Fjat-10028 dsm 16317.</title>
        <authorList>
            <person name="Liu B."/>
            <person name="Wang J."/>
            <person name="Zhu Y."/>
            <person name="Liu G."/>
            <person name="Chen Q."/>
            <person name="Chen Z."/>
            <person name="Lan J."/>
            <person name="Che J."/>
            <person name="Ge C."/>
            <person name="Shi H."/>
            <person name="Pan Z."/>
            <person name="Liu X."/>
        </authorList>
    </citation>
    <scope>NUCLEOTIDE SEQUENCE [LARGE SCALE GENOMIC DNA]</scope>
    <source>
        <strain evidence="2">DSM 16317</strain>
    </source>
</reference>
<protein>
    <submittedName>
        <fullName evidence="1">Uncharacterized protein</fullName>
    </submittedName>
</protein>
<keyword evidence="2" id="KW-1185">Reference proteome</keyword>
<evidence type="ECO:0000313" key="2">
    <source>
        <dbReference type="Proteomes" id="UP000036867"/>
    </source>
</evidence>
<name>A0A0M0LCW8_9BACL</name>
<gene>
    <name evidence="1" type="ORF">AMD00_09885</name>
</gene>
<dbReference type="OrthoDB" id="2864903at2"/>
<dbReference type="EMBL" id="LILB01000005">
    <property type="protein sequence ID" value="KOO48737.1"/>
    <property type="molecule type" value="Genomic_DNA"/>
</dbReference>